<name>A0AA40ZU94_9BACT</name>
<reference evidence="1 2" key="1">
    <citation type="journal article" date="2021" name="Sci. Rep.">
        <title>The distribution of antibiotic resistance genes in chicken gut microbiota commensals.</title>
        <authorList>
            <person name="Juricova H."/>
            <person name="Matiasovicova J."/>
            <person name="Kubasova T."/>
            <person name="Cejkova D."/>
            <person name="Rychlik I."/>
        </authorList>
    </citation>
    <scope>NUCLEOTIDE SEQUENCE [LARGE SCALE GENOMIC DNA]</scope>
    <source>
        <strain evidence="1 2">An421</strain>
    </source>
</reference>
<dbReference type="RefSeq" id="WP_159436178.1">
    <property type="nucleotide sequence ID" value="NZ_JAAZTS010000016.1"/>
</dbReference>
<evidence type="ECO:0000313" key="1">
    <source>
        <dbReference type="EMBL" id="MBM6858040.1"/>
    </source>
</evidence>
<dbReference type="Proteomes" id="UP000698924">
    <property type="component" value="Unassembled WGS sequence"/>
</dbReference>
<dbReference type="Pfam" id="PF20096">
    <property type="entry name" value="DUF6486"/>
    <property type="match status" value="1"/>
</dbReference>
<evidence type="ECO:0000313" key="2">
    <source>
        <dbReference type="Proteomes" id="UP000698924"/>
    </source>
</evidence>
<comment type="caution">
    <text evidence="1">The sequence shown here is derived from an EMBL/GenBank/DDBJ whole genome shotgun (WGS) entry which is preliminary data.</text>
</comment>
<accession>A0AA40ZU94</accession>
<organism evidence="1 2">
    <name type="scientific">Caecibacteroides pullorum</name>
    <dbReference type="NCBI Taxonomy" id="2725562"/>
    <lineage>
        <taxon>Bacteria</taxon>
        <taxon>Pseudomonadati</taxon>
        <taxon>Bacteroidota</taxon>
        <taxon>Bacteroidia</taxon>
        <taxon>Bacteroidales</taxon>
        <taxon>Bacteroidaceae</taxon>
        <taxon>Caecibacteroides</taxon>
    </lineage>
</organism>
<keyword evidence="2" id="KW-1185">Reference proteome</keyword>
<dbReference type="NCBIfam" id="NF033879">
    <property type="entry name" value="smalltalk"/>
    <property type="match status" value="1"/>
</dbReference>
<sequence>MKKKSVWSIVLKAIVAVATALAGVFGISSCIGG</sequence>
<dbReference type="InterPro" id="IPR045505">
    <property type="entry name" value="DUF6486"/>
</dbReference>
<dbReference type="PROSITE" id="PS51257">
    <property type="entry name" value="PROKAR_LIPOPROTEIN"/>
    <property type="match status" value="1"/>
</dbReference>
<gene>
    <name evidence="1" type="ORF">H6D15_10590</name>
</gene>
<dbReference type="EMBL" id="JACJMO010000016">
    <property type="protein sequence ID" value="MBM6858040.1"/>
    <property type="molecule type" value="Genomic_DNA"/>
</dbReference>
<dbReference type="AlphaFoldDB" id="A0AA40ZU94"/>
<proteinExistence type="predicted"/>
<protein>
    <submittedName>
        <fullName evidence="1">Smalltalk protein</fullName>
    </submittedName>
</protein>